<keyword evidence="4" id="KW-1185">Reference proteome</keyword>
<dbReference type="AlphaFoldDB" id="A0A2A6B652"/>
<accession>A0A2A6B652</accession>
<evidence type="ECO:0000313" key="4">
    <source>
        <dbReference type="Proteomes" id="UP000005239"/>
    </source>
</evidence>
<keyword evidence="2" id="KW-0732">Signal</keyword>
<feature type="signal peptide" evidence="2">
    <location>
        <begin position="1"/>
        <end position="18"/>
    </location>
</feature>
<dbReference type="Proteomes" id="UP000005239">
    <property type="component" value="Unassembled WGS sequence"/>
</dbReference>
<evidence type="ECO:0000256" key="2">
    <source>
        <dbReference type="SAM" id="SignalP"/>
    </source>
</evidence>
<organism evidence="3 4">
    <name type="scientific">Pristionchus pacificus</name>
    <name type="common">Parasitic nematode worm</name>
    <dbReference type="NCBI Taxonomy" id="54126"/>
    <lineage>
        <taxon>Eukaryota</taxon>
        <taxon>Metazoa</taxon>
        <taxon>Ecdysozoa</taxon>
        <taxon>Nematoda</taxon>
        <taxon>Chromadorea</taxon>
        <taxon>Rhabditida</taxon>
        <taxon>Rhabditina</taxon>
        <taxon>Diplogasteromorpha</taxon>
        <taxon>Diplogasteroidea</taxon>
        <taxon>Neodiplogasteridae</taxon>
        <taxon>Pristionchus</taxon>
    </lineage>
</organism>
<evidence type="ECO:0000313" key="3">
    <source>
        <dbReference type="EnsemblMetazoa" id="PPA28043.1"/>
    </source>
</evidence>
<feature type="chain" id="PRO_5044335388" evidence="2">
    <location>
        <begin position="19"/>
        <end position="118"/>
    </location>
</feature>
<gene>
    <name evidence="3" type="primary">WBGene00117597</name>
</gene>
<reference evidence="4" key="1">
    <citation type="journal article" date="2008" name="Nat. Genet.">
        <title>The Pristionchus pacificus genome provides a unique perspective on nematode lifestyle and parasitism.</title>
        <authorList>
            <person name="Dieterich C."/>
            <person name="Clifton S.W."/>
            <person name="Schuster L.N."/>
            <person name="Chinwalla A."/>
            <person name="Delehaunty K."/>
            <person name="Dinkelacker I."/>
            <person name="Fulton L."/>
            <person name="Fulton R."/>
            <person name="Godfrey J."/>
            <person name="Minx P."/>
            <person name="Mitreva M."/>
            <person name="Roeseler W."/>
            <person name="Tian H."/>
            <person name="Witte H."/>
            <person name="Yang S.P."/>
            <person name="Wilson R.K."/>
            <person name="Sommer R.J."/>
        </authorList>
    </citation>
    <scope>NUCLEOTIDE SEQUENCE [LARGE SCALE GENOMIC DNA]</scope>
    <source>
        <strain evidence="4">PS312</strain>
    </source>
</reference>
<protein>
    <submittedName>
        <fullName evidence="3">Uncharacterized protein</fullName>
    </submittedName>
</protein>
<proteinExistence type="predicted"/>
<feature type="region of interest" description="Disordered" evidence="1">
    <location>
        <begin position="63"/>
        <end position="82"/>
    </location>
</feature>
<dbReference type="EnsemblMetazoa" id="PPA28043.1">
    <property type="protein sequence ID" value="PPA28043.1"/>
    <property type="gene ID" value="WBGene00117597"/>
</dbReference>
<feature type="compositionally biased region" description="Low complexity" evidence="1">
    <location>
        <begin position="64"/>
        <end position="74"/>
    </location>
</feature>
<accession>A0A8R1YIP8</accession>
<evidence type="ECO:0000256" key="1">
    <source>
        <dbReference type="SAM" id="MobiDB-lite"/>
    </source>
</evidence>
<sequence length="118" mass="11936">MIYRVLFAALVGASLVVAASEPSSDLTISEGESVDAPPQQITVDEEQPVAAFQDDQPPVHVATGSNGSAAGGNNMPDGVTGQPSVTEYKFASDKNTTDSAMGATALTALAAVSLTILL</sequence>
<name>A0A2A6B652_PRIPA</name>
<reference evidence="3" key="2">
    <citation type="submission" date="2022-06" db="UniProtKB">
        <authorList>
            <consortium name="EnsemblMetazoa"/>
        </authorList>
    </citation>
    <scope>IDENTIFICATION</scope>
    <source>
        <strain evidence="3">PS312</strain>
    </source>
</reference>